<dbReference type="CDD" id="cd15904">
    <property type="entry name" value="TSPO_MBR"/>
    <property type="match status" value="1"/>
</dbReference>
<dbReference type="PANTHER" id="PTHR10057:SF0">
    <property type="entry name" value="TRANSLOCATOR PROTEIN"/>
    <property type="match status" value="1"/>
</dbReference>
<proteinExistence type="inferred from homology"/>
<dbReference type="PIRSF" id="PIRSF005859">
    <property type="entry name" value="PBR"/>
    <property type="match status" value="1"/>
</dbReference>
<dbReference type="GO" id="GO:0016020">
    <property type="term" value="C:membrane"/>
    <property type="evidence" value="ECO:0007669"/>
    <property type="project" value="UniProtKB-SubCell"/>
</dbReference>
<dbReference type="OrthoDB" id="9795496at2"/>
<keyword evidence="3 6" id="KW-0812">Transmembrane</keyword>
<keyword evidence="8" id="KW-1185">Reference proteome</keyword>
<comment type="caution">
    <text evidence="7">The sequence shown here is derived from an EMBL/GenBank/DDBJ whole genome shotgun (WGS) entry which is preliminary data.</text>
</comment>
<dbReference type="PANTHER" id="PTHR10057">
    <property type="entry name" value="PERIPHERAL-TYPE BENZODIAZEPINE RECEPTOR"/>
    <property type="match status" value="1"/>
</dbReference>
<gene>
    <name evidence="7" type="ORF">DFQ05_2624</name>
</gene>
<keyword evidence="4 6" id="KW-1133">Transmembrane helix</keyword>
<dbReference type="InterPro" id="IPR004307">
    <property type="entry name" value="TspO_MBR"/>
</dbReference>
<evidence type="ECO:0000256" key="2">
    <source>
        <dbReference type="ARBA" id="ARBA00007524"/>
    </source>
</evidence>
<evidence type="ECO:0000313" key="7">
    <source>
        <dbReference type="EMBL" id="TCK64885.1"/>
    </source>
</evidence>
<organism evidence="7 8">
    <name type="scientific">Winogradskyella wandonensis</name>
    <dbReference type="NCBI Taxonomy" id="1442586"/>
    <lineage>
        <taxon>Bacteria</taxon>
        <taxon>Pseudomonadati</taxon>
        <taxon>Bacteroidota</taxon>
        <taxon>Flavobacteriia</taxon>
        <taxon>Flavobacteriales</taxon>
        <taxon>Flavobacteriaceae</taxon>
        <taxon>Winogradskyella</taxon>
    </lineage>
</organism>
<feature type="transmembrane region" description="Helical" evidence="6">
    <location>
        <begin position="7"/>
        <end position="25"/>
    </location>
</feature>
<name>A0A4R1KJE7_9FLAO</name>
<evidence type="ECO:0000256" key="4">
    <source>
        <dbReference type="ARBA" id="ARBA00022989"/>
    </source>
</evidence>
<evidence type="ECO:0000256" key="3">
    <source>
        <dbReference type="ARBA" id="ARBA00022692"/>
    </source>
</evidence>
<dbReference type="Proteomes" id="UP000295714">
    <property type="component" value="Unassembled WGS sequence"/>
</dbReference>
<evidence type="ECO:0000313" key="8">
    <source>
        <dbReference type="Proteomes" id="UP000295714"/>
    </source>
</evidence>
<comment type="similarity">
    <text evidence="2">Belongs to the TspO/BZRP family.</text>
</comment>
<feature type="transmembrane region" description="Helical" evidence="6">
    <location>
        <begin position="99"/>
        <end position="119"/>
    </location>
</feature>
<feature type="transmembrane region" description="Helical" evidence="6">
    <location>
        <begin position="131"/>
        <end position="152"/>
    </location>
</feature>
<evidence type="ECO:0000256" key="1">
    <source>
        <dbReference type="ARBA" id="ARBA00004141"/>
    </source>
</evidence>
<dbReference type="Pfam" id="PF03073">
    <property type="entry name" value="TspO_MBR"/>
    <property type="match status" value="1"/>
</dbReference>
<dbReference type="InterPro" id="IPR038330">
    <property type="entry name" value="TspO/MBR-related_sf"/>
</dbReference>
<accession>A0A4R1KJE7</accession>
<dbReference type="Gene3D" id="1.20.1260.100">
    <property type="entry name" value="TspO/MBR protein"/>
    <property type="match status" value="1"/>
</dbReference>
<reference evidence="7 8" key="1">
    <citation type="journal article" date="2015" name="Stand. Genomic Sci.">
        <title>Genomic Encyclopedia of Bacterial and Archaeal Type Strains, Phase III: the genomes of soil and plant-associated and newly described type strains.</title>
        <authorList>
            <person name="Whitman W.B."/>
            <person name="Woyke T."/>
            <person name="Klenk H.P."/>
            <person name="Zhou Y."/>
            <person name="Lilburn T.G."/>
            <person name="Beck B.J."/>
            <person name="De Vos P."/>
            <person name="Vandamme P."/>
            <person name="Eisen J.A."/>
            <person name="Garrity G."/>
            <person name="Hugenholtz P."/>
            <person name="Kyrpides N.C."/>
        </authorList>
    </citation>
    <scope>NUCLEOTIDE SEQUENCE [LARGE SCALE GENOMIC DNA]</scope>
    <source>
        <strain evidence="7 8">CECT 8445</strain>
    </source>
</reference>
<dbReference type="FunFam" id="1.20.1260.100:FF:000001">
    <property type="entry name" value="translocator protein 2"/>
    <property type="match status" value="1"/>
</dbReference>
<dbReference type="GO" id="GO:0033013">
    <property type="term" value="P:tetrapyrrole metabolic process"/>
    <property type="evidence" value="ECO:0007669"/>
    <property type="project" value="UniProtKB-ARBA"/>
</dbReference>
<evidence type="ECO:0000256" key="5">
    <source>
        <dbReference type="ARBA" id="ARBA00023136"/>
    </source>
</evidence>
<sequence>MKKLQYVTIFLVINFGGLALGSWLMDGGSTGDWYNNLNKAPWTPPGWVFGAAWTFIMLCFSWYLAELFHNRASKFLWILFSIEVLLNVSWNWFFFNQHLAGLGLLIISLLTLLIIYFFITFRNDRLKYAKYLLLPYIIWLCVATSLNGYVVLYN</sequence>
<feature type="transmembrane region" description="Helical" evidence="6">
    <location>
        <begin position="75"/>
        <end position="93"/>
    </location>
</feature>
<evidence type="ECO:0000256" key="6">
    <source>
        <dbReference type="SAM" id="Phobius"/>
    </source>
</evidence>
<dbReference type="EMBL" id="SMGI01000005">
    <property type="protein sequence ID" value="TCK64885.1"/>
    <property type="molecule type" value="Genomic_DNA"/>
</dbReference>
<dbReference type="RefSeq" id="WP_132705963.1">
    <property type="nucleotide sequence ID" value="NZ_SMGI01000005.1"/>
</dbReference>
<feature type="transmembrane region" description="Helical" evidence="6">
    <location>
        <begin position="45"/>
        <end position="63"/>
    </location>
</feature>
<dbReference type="AlphaFoldDB" id="A0A4R1KJE7"/>
<protein>
    <submittedName>
        <fullName evidence="7">TspO/MBR related protein</fullName>
    </submittedName>
</protein>
<keyword evidence="5 6" id="KW-0472">Membrane</keyword>
<comment type="subcellular location">
    <subcellularLocation>
        <location evidence="1">Membrane</location>
        <topology evidence="1">Multi-pass membrane protein</topology>
    </subcellularLocation>
</comment>